<reference evidence="2" key="1">
    <citation type="submission" date="2020-05" db="UniProtKB">
        <authorList>
            <consortium name="EnsemblMetazoa"/>
        </authorList>
    </citation>
    <scope>IDENTIFICATION</scope>
    <source>
        <strain evidence="2">TTRI</strain>
    </source>
</reference>
<feature type="compositionally biased region" description="Low complexity" evidence="1">
    <location>
        <begin position="169"/>
        <end position="184"/>
    </location>
</feature>
<evidence type="ECO:0000313" key="2">
    <source>
        <dbReference type="EnsemblMetazoa" id="GAUT023668-PA"/>
    </source>
</evidence>
<dbReference type="AlphaFoldDB" id="A0A1A9V2H4"/>
<dbReference type="EnsemblMetazoa" id="GAUT023668-RA">
    <property type="protein sequence ID" value="GAUT023668-PA"/>
    <property type="gene ID" value="GAUT023668"/>
</dbReference>
<dbReference type="Proteomes" id="UP000078200">
    <property type="component" value="Unassembled WGS sequence"/>
</dbReference>
<evidence type="ECO:0000256" key="1">
    <source>
        <dbReference type="SAM" id="MobiDB-lite"/>
    </source>
</evidence>
<proteinExistence type="predicted"/>
<keyword evidence="3" id="KW-1185">Reference proteome</keyword>
<name>A0A1A9V2H4_GLOAU</name>
<protein>
    <submittedName>
        <fullName evidence="2">Uncharacterized protein</fullName>
    </submittedName>
</protein>
<feature type="compositionally biased region" description="Low complexity" evidence="1">
    <location>
        <begin position="86"/>
        <end position="95"/>
    </location>
</feature>
<feature type="region of interest" description="Disordered" evidence="1">
    <location>
        <begin position="50"/>
        <end position="95"/>
    </location>
</feature>
<feature type="region of interest" description="Disordered" evidence="1">
    <location>
        <begin position="169"/>
        <end position="189"/>
    </location>
</feature>
<sequence length="254" mass="28281">MPIHNKSSPSSIANHTTAEIDYHTSEAAKVKRNREQAYFNSYNFDAIEVLPYDGDDDGDDDEDDDGRDSKVANEKLYNSHKRNNVATTAETTAEASTIETTKNYLNLKTEQSSDRYLEQLGQGVIRVDSNGGICGRNVNLKTTNHHNTHGKYSYLQRFAVIFGNNNNTDTSNKNDNNKKANTINGTKSDKQRCGQRLNLQTPALCATPANNNNRELCTIITYNSSDMVAENNNNSNGVNGSGFLLPRAMLKYQR</sequence>
<feature type="compositionally biased region" description="Acidic residues" evidence="1">
    <location>
        <begin position="53"/>
        <end position="66"/>
    </location>
</feature>
<accession>A0A1A9V2H4</accession>
<dbReference type="VEuPathDB" id="VectorBase:GAUT023668"/>
<dbReference type="STRING" id="7395.A0A1A9V2H4"/>
<organism evidence="2 3">
    <name type="scientific">Glossina austeni</name>
    <name type="common">Savannah tsetse fly</name>
    <dbReference type="NCBI Taxonomy" id="7395"/>
    <lineage>
        <taxon>Eukaryota</taxon>
        <taxon>Metazoa</taxon>
        <taxon>Ecdysozoa</taxon>
        <taxon>Arthropoda</taxon>
        <taxon>Hexapoda</taxon>
        <taxon>Insecta</taxon>
        <taxon>Pterygota</taxon>
        <taxon>Neoptera</taxon>
        <taxon>Endopterygota</taxon>
        <taxon>Diptera</taxon>
        <taxon>Brachycera</taxon>
        <taxon>Muscomorpha</taxon>
        <taxon>Hippoboscoidea</taxon>
        <taxon>Glossinidae</taxon>
        <taxon>Glossina</taxon>
    </lineage>
</organism>
<evidence type="ECO:0000313" key="3">
    <source>
        <dbReference type="Proteomes" id="UP000078200"/>
    </source>
</evidence>